<feature type="transmembrane region" description="Helical" evidence="8">
    <location>
        <begin position="88"/>
        <end position="110"/>
    </location>
</feature>
<dbReference type="Gene3D" id="1.20.120.1780">
    <property type="entry name" value="UbiA prenyltransferase"/>
    <property type="match status" value="1"/>
</dbReference>
<dbReference type="GO" id="GO:0006744">
    <property type="term" value="P:ubiquinone biosynthetic process"/>
    <property type="evidence" value="ECO:0007669"/>
    <property type="project" value="TreeGrafter"/>
</dbReference>
<evidence type="ECO:0000256" key="7">
    <source>
        <dbReference type="ARBA" id="ARBA00023136"/>
    </source>
</evidence>
<feature type="transmembrane region" description="Helical" evidence="8">
    <location>
        <begin position="233"/>
        <end position="252"/>
    </location>
</feature>
<dbReference type="AlphaFoldDB" id="A0A6A4I239"/>
<evidence type="ECO:0000313" key="9">
    <source>
        <dbReference type="EMBL" id="KAE9402954.1"/>
    </source>
</evidence>
<dbReference type="OrthoDB" id="18170at2759"/>
<dbReference type="PANTHER" id="PTHR11048:SF28">
    <property type="entry name" value="4-HYDROXYBENZOATE POLYPRENYLTRANSFERASE, MITOCHONDRIAL"/>
    <property type="match status" value="1"/>
</dbReference>
<comment type="cofactor">
    <cofactor evidence="1">
        <name>Mg(2+)</name>
        <dbReference type="ChEBI" id="CHEBI:18420"/>
    </cofactor>
</comment>
<keyword evidence="6 8" id="KW-1133">Transmembrane helix</keyword>
<evidence type="ECO:0000256" key="1">
    <source>
        <dbReference type="ARBA" id="ARBA00001946"/>
    </source>
</evidence>
<gene>
    <name evidence="9" type="ORF">BT96DRAFT_517891</name>
</gene>
<evidence type="ECO:0000256" key="8">
    <source>
        <dbReference type="SAM" id="Phobius"/>
    </source>
</evidence>
<comment type="similarity">
    <text evidence="3">Belongs to the UbiA prenyltransferase family.</text>
</comment>
<protein>
    <submittedName>
        <fullName evidence="9">UbiA prenyltransferase</fullName>
    </submittedName>
</protein>
<keyword evidence="7 8" id="KW-0472">Membrane</keyword>
<feature type="transmembrane region" description="Helical" evidence="8">
    <location>
        <begin position="164"/>
        <end position="186"/>
    </location>
</feature>
<keyword evidence="10" id="KW-1185">Reference proteome</keyword>
<evidence type="ECO:0000256" key="2">
    <source>
        <dbReference type="ARBA" id="ARBA00004141"/>
    </source>
</evidence>
<feature type="transmembrane region" description="Helical" evidence="8">
    <location>
        <begin position="131"/>
        <end position="152"/>
    </location>
</feature>
<dbReference type="Proteomes" id="UP000799118">
    <property type="component" value="Unassembled WGS sequence"/>
</dbReference>
<name>A0A6A4I239_9AGAR</name>
<dbReference type="Pfam" id="PF01040">
    <property type="entry name" value="UbiA"/>
    <property type="match status" value="1"/>
</dbReference>
<accession>A0A6A4I239</accession>
<organism evidence="9 10">
    <name type="scientific">Gymnopus androsaceus JB14</name>
    <dbReference type="NCBI Taxonomy" id="1447944"/>
    <lineage>
        <taxon>Eukaryota</taxon>
        <taxon>Fungi</taxon>
        <taxon>Dikarya</taxon>
        <taxon>Basidiomycota</taxon>
        <taxon>Agaricomycotina</taxon>
        <taxon>Agaricomycetes</taxon>
        <taxon>Agaricomycetidae</taxon>
        <taxon>Agaricales</taxon>
        <taxon>Marasmiineae</taxon>
        <taxon>Omphalotaceae</taxon>
        <taxon>Gymnopus</taxon>
    </lineage>
</organism>
<proteinExistence type="inferred from homology"/>
<dbReference type="InterPro" id="IPR000537">
    <property type="entry name" value="UbiA_prenyltransferase"/>
</dbReference>
<evidence type="ECO:0000256" key="5">
    <source>
        <dbReference type="ARBA" id="ARBA00022692"/>
    </source>
</evidence>
<dbReference type="EMBL" id="ML769430">
    <property type="protein sequence ID" value="KAE9402954.1"/>
    <property type="molecule type" value="Genomic_DNA"/>
</dbReference>
<dbReference type="CDD" id="cd13959">
    <property type="entry name" value="PT_UbiA_COQ2"/>
    <property type="match status" value="1"/>
</dbReference>
<dbReference type="FunFam" id="1.20.120.1780:FF:000001">
    <property type="entry name" value="4-hydroxybenzoate octaprenyltransferase"/>
    <property type="match status" value="1"/>
</dbReference>
<evidence type="ECO:0000313" key="10">
    <source>
        <dbReference type="Proteomes" id="UP000799118"/>
    </source>
</evidence>
<dbReference type="PANTHER" id="PTHR11048">
    <property type="entry name" value="PRENYLTRANSFERASES"/>
    <property type="match status" value="1"/>
</dbReference>
<dbReference type="InterPro" id="IPR039653">
    <property type="entry name" value="Prenyltransferase"/>
</dbReference>
<evidence type="ECO:0000256" key="6">
    <source>
        <dbReference type="ARBA" id="ARBA00022989"/>
    </source>
</evidence>
<keyword evidence="4" id="KW-0808">Transferase</keyword>
<evidence type="ECO:0000256" key="3">
    <source>
        <dbReference type="ARBA" id="ARBA00005985"/>
    </source>
</evidence>
<dbReference type="GO" id="GO:0016765">
    <property type="term" value="F:transferase activity, transferring alkyl or aryl (other than methyl) groups"/>
    <property type="evidence" value="ECO:0007669"/>
    <property type="project" value="InterPro"/>
</dbReference>
<comment type="subcellular location">
    <subcellularLocation>
        <location evidence="2">Membrane</location>
        <topology evidence="2">Multi-pass membrane protein</topology>
    </subcellularLocation>
</comment>
<dbReference type="InterPro" id="IPR044878">
    <property type="entry name" value="UbiA_sf"/>
</dbReference>
<dbReference type="Gene3D" id="1.10.357.140">
    <property type="entry name" value="UbiA prenyltransferase"/>
    <property type="match status" value="1"/>
</dbReference>
<keyword evidence="5 8" id="KW-0812">Transmembrane</keyword>
<sequence>MGCWTTWLPTSWALAMVYHAQPQIPGSVALIWGAKYLVLCSGIKSLIMAIDDIIDHDFRCFSLLDIDGLVIRTKNRALPRGSISLERAWLFFGIQVAIGIYLAQSLLDPVSCRFAAAAAPLFIIYPTCKRWMYFAPIPLGLMFCVGVFMGWSTLNITKHMPYEVLLPVYIGGCFWVWTYETIYQHMDKADDVKIGIKSAALLCGKHTLPICSATATAFFALLVYGGYLNGHSIPFFVGVALAAVLLMTKLLRTDIDEPEDCKEFFLQTPLIGQVVLAGFVD</sequence>
<reference evidence="9" key="1">
    <citation type="journal article" date="2019" name="Environ. Microbiol.">
        <title>Fungal ecological strategies reflected in gene transcription - a case study of two litter decomposers.</title>
        <authorList>
            <person name="Barbi F."/>
            <person name="Kohler A."/>
            <person name="Barry K."/>
            <person name="Baskaran P."/>
            <person name="Daum C."/>
            <person name="Fauchery L."/>
            <person name="Ihrmark K."/>
            <person name="Kuo A."/>
            <person name="LaButti K."/>
            <person name="Lipzen A."/>
            <person name="Morin E."/>
            <person name="Grigoriev I.V."/>
            <person name="Henrissat B."/>
            <person name="Lindahl B."/>
            <person name="Martin F."/>
        </authorList>
    </citation>
    <scope>NUCLEOTIDE SEQUENCE</scope>
    <source>
        <strain evidence="9">JB14</strain>
    </source>
</reference>
<dbReference type="GO" id="GO:0005886">
    <property type="term" value="C:plasma membrane"/>
    <property type="evidence" value="ECO:0007669"/>
    <property type="project" value="TreeGrafter"/>
</dbReference>
<evidence type="ECO:0000256" key="4">
    <source>
        <dbReference type="ARBA" id="ARBA00022679"/>
    </source>
</evidence>